<dbReference type="InterPro" id="IPR001638">
    <property type="entry name" value="Solute-binding_3/MltF_N"/>
</dbReference>
<keyword evidence="1" id="KW-0732">Signal</keyword>
<proteinExistence type="predicted"/>
<gene>
    <name evidence="3" type="ORF">HQ393_15150</name>
</gene>
<keyword evidence="4" id="KW-1185">Reference proteome</keyword>
<organism evidence="3 4">
    <name type="scientific">Chitinibacter bivalviorum</name>
    <dbReference type="NCBI Taxonomy" id="2739434"/>
    <lineage>
        <taxon>Bacteria</taxon>
        <taxon>Pseudomonadati</taxon>
        <taxon>Pseudomonadota</taxon>
        <taxon>Betaproteobacteria</taxon>
        <taxon>Neisseriales</taxon>
        <taxon>Chitinibacteraceae</taxon>
        <taxon>Chitinibacter</taxon>
    </lineage>
</organism>
<dbReference type="PANTHER" id="PTHR35936">
    <property type="entry name" value="MEMBRANE-BOUND LYTIC MUREIN TRANSGLYCOSYLASE F"/>
    <property type="match status" value="1"/>
</dbReference>
<dbReference type="SUPFAM" id="SSF53850">
    <property type="entry name" value="Periplasmic binding protein-like II"/>
    <property type="match status" value="1"/>
</dbReference>
<reference evidence="3 4" key="1">
    <citation type="submission" date="2020-07" db="EMBL/GenBank/DDBJ databases">
        <title>Complete genome sequence of Chitinibacter sp. 2T18.</title>
        <authorList>
            <person name="Bae J.-W."/>
            <person name="Choi J.-W."/>
        </authorList>
    </citation>
    <scope>NUCLEOTIDE SEQUENCE [LARGE SCALE GENOMIC DNA]</scope>
    <source>
        <strain evidence="3 4">2T18</strain>
    </source>
</reference>
<dbReference type="EMBL" id="CP058627">
    <property type="protein sequence ID" value="QLG89472.1"/>
    <property type="molecule type" value="Genomic_DNA"/>
</dbReference>
<evidence type="ECO:0000313" key="4">
    <source>
        <dbReference type="Proteomes" id="UP000509597"/>
    </source>
</evidence>
<dbReference type="AlphaFoldDB" id="A0A7H9BM01"/>
<dbReference type="PANTHER" id="PTHR35936:SF19">
    <property type="entry name" value="AMINO-ACID-BINDING PROTEIN YXEM-RELATED"/>
    <property type="match status" value="1"/>
</dbReference>
<accession>A0A7H9BM01</accession>
<name>A0A7H9BM01_9NEIS</name>
<evidence type="ECO:0000313" key="3">
    <source>
        <dbReference type="EMBL" id="QLG89472.1"/>
    </source>
</evidence>
<dbReference type="RefSeq" id="WP_179356126.1">
    <property type="nucleotide sequence ID" value="NZ_CP058627.1"/>
</dbReference>
<sequence length="265" mass="29750">MLGRSILPLGMIGLVFSAYCAGAEFDCGNRPIKLAFYEFGLLYEQGKGIDKDLIEELAKRTHCRFETQLMPRARIWSDLASGALDMSVSGIETPERNQFAWFAPYLSIKNYALVDTNLAKSVNSPAAFLASKEAQFGVVRSFKHGAEQDAFLGQMRAMQRVQDSPDVDALYNKLKEHRVSGIFSQPVVFRRNLGKFGLEKYVAIQDWTPNEKGLPHGLILAKSAFTEEQANAWRAQINALKADGTLKKIYLRYLPESEVTQLLDF</sequence>
<protein>
    <submittedName>
        <fullName evidence="3">Transporter substrate-binding domain-containing protein</fullName>
    </submittedName>
</protein>
<dbReference type="KEGG" id="chiz:HQ393_15150"/>
<evidence type="ECO:0000259" key="2">
    <source>
        <dbReference type="Pfam" id="PF00497"/>
    </source>
</evidence>
<dbReference type="Gene3D" id="3.40.190.10">
    <property type="entry name" value="Periplasmic binding protein-like II"/>
    <property type="match status" value="2"/>
</dbReference>
<evidence type="ECO:0000256" key="1">
    <source>
        <dbReference type="ARBA" id="ARBA00022729"/>
    </source>
</evidence>
<feature type="domain" description="Solute-binding protein family 3/N-terminal" evidence="2">
    <location>
        <begin position="45"/>
        <end position="255"/>
    </location>
</feature>
<dbReference type="Proteomes" id="UP000509597">
    <property type="component" value="Chromosome"/>
</dbReference>
<dbReference type="Pfam" id="PF00497">
    <property type="entry name" value="SBP_bac_3"/>
    <property type="match status" value="1"/>
</dbReference>